<dbReference type="AlphaFoldDB" id="A0A5C7HFZ0"/>
<feature type="domain" description="Gnk2-homologous" evidence="7">
    <location>
        <begin position="30"/>
        <end position="132"/>
    </location>
</feature>
<dbReference type="CDD" id="cd23509">
    <property type="entry name" value="Gnk2-like"/>
    <property type="match status" value="4"/>
</dbReference>
<dbReference type="CDD" id="cd06222">
    <property type="entry name" value="RNase_H_like"/>
    <property type="match status" value="1"/>
</dbReference>
<evidence type="ECO:0000313" key="9">
    <source>
        <dbReference type="Proteomes" id="UP000323000"/>
    </source>
</evidence>
<dbReference type="PANTHER" id="PTHR32411:SF43">
    <property type="entry name" value="CYSTEINE-RICH REPEAT SECRETORY PROTEIN 38"/>
    <property type="match status" value="1"/>
</dbReference>
<feature type="domain" description="Gnk2-homologous" evidence="7">
    <location>
        <begin position="437"/>
        <end position="542"/>
    </location>
</feature>
<keyword evidence="3 6" id="KW-0732">Signal</keyword>
<dbReference type="OrthoDB" id="696781at2759"/>
<dbReference type="Gene3D" id="3.30.430.20">
    <property type="entry name" value="Gnk2 domain, C-X8-C-X2-C motif"/>
    <property type="match status" value="4"/>
</dbReference>
<sequence>MSCSRVFSSSLYLLITLAFLLHTAFGASSPYLYHFCSSSENYTSNGPYESNLNKLAAYLNYQTPPTGFGKGALGQKPNQANGLALCRGDVSSSDCKTCVVEASSEIRMRCPYNKAAIIWYDYCLYKYSDKDFFGQIDNQNKVTLINTRSVSEPEAFNKNTRELLSQLAKEAHVASKLYAVGEVELGESKKLYGLTQCTRDLSSYECKKCLDGIIGELPRCCDGKEGAAELGLLPAVLESDVLSVVEAVHLKSVPLSEVGVVIQDILQMFTSFPVFSIRFVPRLANKVAHGLARLAVGHVGRFVWVNDCPLAVESLVLGDSPGTFGASSPYLYHFCSSSENYTSNGPYESNLNKLAAYLNYQTPPTGFGKGALGQKPNQANGLALCRGDVSSSDCKTCVVEASSEIRKRCPYNKAAIIWYDYCLYKYSDKDFIGQIDNQNKFYLYNVRSVSEPEAFNKNTRELLSQLAKEAHVASKLYAVGEVELGESKKLYGLTQCTRDLSSYECKKCLDGIIGELPRCCDGKEGGRVISGSCNFRYEIYPFVNGDN</sequence>
<comment type="similarity">
    <text evidence="5">Belongs to the cysteine-rich repeat secretory protein family.</text>
</comment>
<feature type="chain" id="PRO_5022690816" description="Gnk2-homologous domain-containing protein" evidence="6">
    <location>
        <begin position="27"/>
        <end position="547"/>
    </location>
</feature>
<feature type="signal peptide" evidence="6">
    <location>
        <begin position="1"/>
        <end position="26"/>
    </location>
</feature>
<evidence type="ECO:0000256" key="1">
    <source>
        <dbReference type="ARBA" id="ARBA00004613"/>
    </source>
</evidence>
<comment type="subcellular location">
    <subcellularLocation>
        <location evidence="1">Secreted</location>
    </subcellularLocation>
</comment>
<evidence type="ECO:0000256" key="3">
    <source>
        <dbReference type="ARBA" id="ARBA00022729"/>
    </source>
</evidence>
<organism evidence="8 9">
    <name type="scientific">Acer yangbiense</name>
    <dbReference type="NCBI Taxonomy" id="1000413"/>
    <lineage>
        <taxon>Eukaryota</taxon>
        <taxon>Viridiplantae</taxon>
        <taxon>Streptophyta</taxon>
        <taxon>Embryophyta</taxon>
        <taxon>Tracheophyta</taxon>
        <taxon>Spermatophyta</taxon>
        <taxon>Magnoliopsida</taxon>
        <taxon>eudicotyledons</taxon>
        <taxon>Gunneridae</taxon>
        <taxon>Pentapetalae</taxon>
        <taxon>rosids</taxon>
        <taxon>malvids</taxon>
        <taxon>Sapindales</taxon>
        <taxon>Sapindaceae</taxon>
        <taxon>Hippocastanoideae</taxon>
        <taxon>Acereae</taxon>
        <taxon>Acer</taxon>
    </lineage>
</organism>
<keyword evidence="9" id="KW-1185">Reference proteome</keyword>
<reference evidence="9" key="1">
    <citation type="journal article" date="2019" name="Gigascience">
        <title>De novo genome assembly of the endangered Acer yangbiense, a plant species with extremely small populations endemic to Yunnan Province, China.</title>
        <authorList>
            <person name="Yang J."/>
            <person name="Wariss H.M."/>
            <person name="Tao L."/>
            <person name="Zhang R."/>
            <person name="Yun Q."/>
            <person name="Hollingsworth P."/>
            <person name="Dao Z."/>
            <person name="Luo G."/>
            <person name="Guo H."/>
            <person name="Ma Y."/>
            <person name="Sun W."/>
        </authorList>
    </citation>
    <scope>NUCLEOTIDE SEQUENCE [LARGE SCALE GENOMIC DNA]</scope>
    <source>
        <strain evidence="9">cv. Malutang</strain>
    </source>
</reference>
<dbReference type="PANTHER" id="PTHR32411">
    <property type="entry name" value="CYSTEINE-RICH REPEAT SECRETORY PROTEIN 38-RELATED"/>
    <property type="match status" value="1"/>
</dbReference>
<evidence type="ECO:0000256" key="5">
    <source>
        <dbReference type="ARBA" id="ARBA00038515"/>
    </source>
</evidence>
<dbReference type="EMBL" id="VAHF01000009">
    <property type="protein sequence ID" value="TXG55322.1"/>
    <property type="molecule type" value="Genomic_DNA"/>
</dbReference>
<dbReference type="Proteomes" id="UP000323000">
    <property type="component" value="Chromosome 9"/>
</dbReference>
<name>A0A5C7HFZ0_9ROSI</name>
<dbReference type="Pfam" id="PF01657">
    <property type="entry name" value="Stress-antifung"/>
    <property type="match status" value="4"/>
</dbReference>
<keyword evidence="4" id="KW-0677">Repeat</keyword>
<proteinExistence type="inferred from homology"/>
<dbReference type="InterPro" id="IPR044730">
    <property type="entry name" value="RNase_H-like_dom_plant"/>
</dbReference>
<gene>
    <name evidence="8" type="ORF">EZV62_020578</name>
</gene>
<evidence type="ECO:0000259" key="7">
    <source>
        <dbReference type="PROSITE" id="PS51473"/>
    </source>
</evidence>
<dbReference type="InterPro" id="IPR038408">
    <property type="entry name" value="GNK2_sf"/>
</dbReference>
<comment type="caution">
    <text evidence="8">The sequence shown here is derived from an EMBL/GenBank/DDBJ whole genome shotgun (WGS) entry which is preliminary data.</text>
</comment>
<dbReference type="FunFam" id="3.30.430.20:FF:000002">
    <property type="entry name" value="Cysteine-rich receptor-like protein kinase 10"/>
    <property type="match status" value="1"/>
</dbReference>
<dbReference type="InterPro" id="IPR002902">
    <property type="entry name" value="GNK2"/>
</dbReference>
<dbReference type="GO" id="GO:0004523">
    <property type="term" value="F:RNA-DNA hybrid ribonuclease activity"/>
    <property type="evidence" value="ECO:0007669"/>
    <property type="project" value="InterPro"/>
</dbReference>
<evidence type="ECO:0000256" key="4">
    <source>
        <dbReference type="ARBA" id="ARBA00022737"/>
    </source>
</evidence>
<dbReference type="InterPro" id="IPR050581">
    <property type="entry name" value="CRR_secretory_protein"/>
</dbReference>
<evidence type="ECO:0000256" key="6">
    <source>
        <dbReference type="SAM" id="SignalP"/>
    </source>
</evidence>
<feature type="domain" description="Gnk2-homologous" evidence="7">
    <location>
        <begin position="329"/>
        <end position="431"/>
    </location>
</feature>
<dbReference type="PROSITE" id="PS51473">
    <property type="entry name" value="GNK2"/>
    <property type="match status" value="4"/>
</dbReference>
<evidence type="ECO:0000313" key="8">
    <source>
        <dbReference type="EMBL" id="TXG55322.1"/>
    </source>
</evidence>
<dbReference type="GO" id="GO:0003676">
    <property type="term" value="F:nucleic acid binding"/>
    <property type="evidence" value="ECO:0007669"/>
    <property type="project" value="InterPro"/>
</dbReference>
<protein>
    <recommendedName>
        <fullName evidence="7">Gnk2-homologous domain-containing protein</fullName>
    </recommendedName>
</protein>
<accession>A0A5C7HFZ0</accession>
<dbReference type="GO" id="GO:0005576">
    <property type="term" value="C:extracellular region"/>
    <property type="evidence" value="ECO:0007669"/>
    <property type="project" value="UniProtKB-SubCell"/>
</dbReference>
<keyword evidence="2" id="KW-0964">Secreted</keyword>
<evidence type="ECO:0000256" key="2">
    <source>
        <dbReference type="ARBA" id="ARBA00022525"/>
    </source>
</evidence>
<feature type="domain" description="Gnk2-homologous" evidence="7">
    <location>
        <begin position="138"/>
        <end position="244"/>
    </location>
</feature>